<evidence type="ECO:0000256" key="4">
    <source>
        <dbReference type="ARBA" id="ARBA00022962"/>
    </source>
</evidence>
<dbReference type="GO" id="GO:0036381">
    <property type="term" value="F:pyridoxal 5'-phosphate synthase (glutamine hydrolysing) activity"/>
    <property type="evidence" value="ECO:0007669"/>
    <property type="project" value="UniProtKB-UniRule"/>
</dbReference>
<keyword evidence="12" id="KW-0808">Transferase</keyword>
<dbReference type="FunFam" id="3.40.50.880:FF:000010">
    <property type="entry name" value="uncharacterized protein LOC100176842 isoform X2"/>
    <property type="match status" value="1"/>
</dbReference>
<name>A0A261G6P4_9BIFI</name>
<comment type="subunit">
    <text evidence="9 10">In the presence of PdxS, forms a dodecamer of heterodimers. Only shows activity in the heterodimer.</text>
</comment>
<evidence type="ECO:0000256" key="10">
    <source>
        <dbReference type="HAMAP-Rule" id="MF_01615"/>
    </source>
</evidence>
<dbReference type="SUPFAM" id="SSF52317">
    <property type="entry name" value="Class I glutamine amidotransferase-like"/>
    <property type="match status" value="1"/>
</dbReference>
<reference evidence="12 13" key="1">
    <citation type="journal article" date="2017" name="BMC Genomics">
        <title>Comparative genomic and phylogenomic analyses of the Bifidobacteriaceae family.</title>
        <authorList>
            <person name="Lugli G.A."/>
            <person name="Milani C."/>
            <person name="Turroni F."/>
            <person name="Duranti S."/>
            <person name="Mancabelli L."/>
            <person name="Mangifesta M."/>
            <person name="Ferrario C."/>
            <person name="Modesto M."/>
            <person name="Mattarelli P."/>
            <person name="Jiri K."/>
            <person name="van Sinderen D."/>
            <person name="Ventura M."/>
        </authorList>
    </citation>
    <scope>NUCLEOTIDE SEQUENCE [LARGE SCALE GENOMIC DNA]</scope>
    <source>
        <strain evidence="12 13">LMG 28769</strain>
    </source>
</reference>
<dbReference type="GO" id="GO:0008614">
    <property type="term" value="P:pyridoxine metabolic process"/>
    <property type="evidence" value="ECO:0007669"/>
    <property type="project" value="TreeGrafter"/>
</dbReference>
<dbReference type="UniPathway" id="UPA00245"/>
<dbReference type="NCBIfam" id="TIGR03800">
    <property type="entry name" value="PLP_synth_Pdx2"/>
    <property type="match status" value="1"/>
</dbReference>
<dbReference type="InterPro" id="IPR029062">
    <property type="entry name" value="Class_I_gatase-like"/>
</dbReference>
<dbReference type="CDD" id="cd01749">
    <property type="entry name" value="GATase1_PB"/>
    <property type="match status" value="1"/>
</dbReference>
<feature type="active site" description="Nucleophile" evidence="10">
    <location>
        <position position="116"/>
    </location>
</feature>
<dbReference type="GO" id="GO:0004359">
    <property type="term" value="F:glutaminase activity"/>
    <property type="evidence" value="ECO:0007669"/>
    <property type="project" value="UniProtKB-UniRule"/>
</dbReference>
<dbReference type="GO" id="GO:0042823">
    <property type="term" value="P:pyridoxal phosphate biosynthetic process"/>
    <property type="evidence" value="ECO:0007669"/>
    <property type="project" value="UniProtKB-UniRule"/>
</dbReference>
<comment type="catalytic activity">
    <reaction evidence="7 10">
        <text>L-glutamine + H2O = L-glutamate + NH4(+)</text>
        <dbReference type="Rhea" id="RHEA:15889"/>
        <dbReference type="ChEBI" id="CHEBI:15377"/>
        <dbReference type="ChEBI" id="CHEBI:28938"/>
        <dbReference type="ChEBI" id="CHEBI:29985"/>
        <dbReference type="ChEBI" id="CHEBI:58359"/>
        <dbReference type="EC" id="3.5.1.2"/>
    </reaction>
</comment>
<evidence type="ECO:0000256" key="11">
    <source>
        <dbReference type="SAM" id="MobiDB-lite"/>
    </source>
</evidence>
<accession>A0A261G6P4</accession>
<dbReference type="GO" id="GO:0016740">
    <property type="term" value="F:transferase activity"/>
    <property type="evidence" value="ECO:0007669"/>
    <property type="project" value="UniProtKB-KW"/>
</dbReference>
<feature type="region of interest" description="Disordered" evidence="11">
    <location>
        <begin position="1"/>
        <end position="33"/>
    </location>
</feature>
<evidence type="ECO:0000256" key="5">
    <source>
        <dbReference type="ARBA" id="ARBA00023239"/>
    </source>
</evidence>
<dbReference type="PROSITE" id="PS51130">
    <property type="entry name" value="PDXT_SNO_2"/>
    <property type="match status" value="1"/>
</dbReference>
<evidence type="ECO:0000313" key="13">
    <source>
        <dbReference type="Proteomes" id="UP000216451"/>
    </source>
</evidence>
<keyword evidence="4 10" id="KW-0315">Glutamine amidotransferase</keyword>
<dbReference type="EC" id="3.5.1.2" evidence="10"/>
<comment type="function">
    <text evidence="8 10">Catalyzes the hydrolysis of glutamine to glutamate and ammonia as part of the biosynthesis of pyridoxal 5'-phosphate. The resulting ammonia molecule is channeled to the active site of PdxS.</text>
</comment>
<sequence length="235" mass="25190">MSDTKAHLPLVDAAGDDAGSESHDVGDTVGHDSGDSSRVIGVLALQGAFIEHEKMLGKLGIRTVEIQQRGDLEQHFTGLVLPGGESTVQGKLLRDLNMLEPLRQLVAGGLPTFGTCAGLLLLAKHVEDGDTHLALMDITAKRNAYGRQLGSFFTHAEMTGIGTIPMTFIRAPYIESVGKNVQILSEVNGHIVAAQQGNMLVTSFHPELNDDLSVHRYFVNMTESGHSLDQAADIL</sequence>
<dbReference type="Proteomes" id="UP000216451">
    <property type="component" value="Unassembled WGS sequence"/>
</dbReference>
<protein>
    <recommendedName>
        <fullName evidence="10">Pyridoxal 5'-phosphate synthase subunit PdxT</fullName>
        <ecNumber evidence="10">4.3.3.6</ecNumber>
    </recommendedName>
    <alternativeName>
        <fullName evidence="10">Pdx2</fullName>
    </alternativeName>
    <alternativeName>
        <fullName evidence="10">Pyridoxal 5'-phosphate synthase glutaminase subunit</fullName>
        <ecNumber evidence="10">3.5.1.2</ecNumber>
    </alternativeName>
</protein>
<dbReference type="InterPro" id="IPR021196">
    <property type="entry name" value="PdxT/SNO_CS"/>
</dbReference>
<dbReference type="InterPro" id="IPR002161">
    <property type="entry name" value="PdxT/SNO"/>
</dbReference>
<evidence type="ECO:0000256" key="3">
    <source>
        <dbReference type="ARBA" id="ARBA00022898"/>
    </source>
</evidence>
<evidence type="ECO:0000313" key="12">
    <source>
        <dbReference type="EMBL" id="OZG66875.1"/>
    </source>
</evidence>
<evidence type="ECO:0000256" key="6">
    <source>
        <dbReference type="ARBA" id="ARBA00047992"/>
    </source>
</evidence>
<feature type="active site" description="Charge relay system" evidence="10">
    <location>
        <position position="207"/>
    </location>
</feature>
<feature type="binding site" evidence="10">
    <location>
        <begin position="84"/>
        <end position="86"/>
    </location>
    <ligand>
        <name>L-glutamine</name>
        <dbReference type="ChEBI" id="CHEBI:58359"/>
    </ligand>
</feature>
<proteinExistence type="inferred from homology"/>
<dbReference type="HAMAP" id="MF_01615">
    <property type="entry name" value="PdxT"/>
    <property type="match status" value="1"/>
</dbReference>
<keyword evidence="2 10" id="KW-0378">Hydrolase</keyword>
<evidence type="ECO:0000256" key="8">
    <source>
        <dbReference type="ARBA" id="ARBA00054599"/>
    </source>
</evidence>
<comment type="catalytic activity">
    <reaction evidence="6 10">
        <text>aldehydo-D-ribose 5-phosphate + D-glyceraldehyde 3-phosphate + L-glutamine = pyridoxal 5'-phosphate + L-glutamate + phosphate + 3 H2O + H(+)</text>
        <dbReference type="Rhea" id="RHEA:31507"/>
        <dbReference type="ChEBI" id="CHEBI:15377"/>
        <dbReference type="ChEBI" id="CHEBI:15378"/>
        <dbReference type="ChEBI" id="CHEBI:29985"/>
        <dbReference type="ChEBI" id="CHEBI:43474"/>
        <dbReference type="ChEBI" id="CHEBI:58273"/>
        <dbReference type="ChEBI" id="CHEBI:58359"/>
        <dbReference type="ChEBI" id="CHEBI:59776"/>
        <dbReference type="ChEBI" id="CHEBI:597326"/>
        <dbReference type="EC" id="4.3.3.6"/>
    </reaction>
</comment>
<dbReference type="PANTHER" id="PTHR31559">
    <property type="entry name" value="PYRIDOXAL 5'-PHOSPHATE SYNTHASE SUBUNIT SNO"/>
    <property type="match status" value="1"/>
</dbReference>
<dbReference type="GO" id="GO:0006543">
    <property type="term" value="P:L-glutamine catabolic process"/>
    <property type="evidence" value="ECO:0007669"/>
    <property type="project" value="UniProtKB-UniRule"/>
</dbReference>
<dbReference type="GO" id="GO:1903600">
    <property type="term" value="C:glutaminase complex"/>
    <property type="evidence" value="ECO:0007669"/>
    <property type="project" value="TreeGrafter"/>
</dbReference>
<dbReference type="GO" id="GO:0005829">
    <property type="term" value="C:cytosol"/>
    <property type="evidence" value="ECO:0007669"/>
    <property type="project" value="TreeGrafter"/>
</dbReference>
<feature type="binding site" evidence="10">
    <location>
        <position position="142"/>
    </location>
    <ligand>
        <name>L-glutamine</name>
        <dbReference type="ChEBI" id="CHEBI:58359"/>
    </ligand>
</feature>
<organism evidence="12 13">
    <name type="scientific">Bifidobacterium aquikefiri</name>
    <dbReference type="NCBI Taxonomy" id="1653207"/>
    <lineage>
        <taxon>Bacteria</taxon>
        <taxon>Bacillati</taxon>
        <taxon>Actinomycetota</taxon>
        <taxon>Actinomycetes</taxon>
        <taxon>Bifidobacteriales</taxon>
        <taxon>Bifidobacteriaceae</taxon>
        <taxon>Bifidobacterium</taxon>
    </lineage>
</organism>
<keyword evidence="5 10" id="KW-0456">Lyase</keyword>
<evidence type="ECO:0000256" key="2">
    <source>
        <dbReference type="ARBA" id="ARBA00022801"/>
    </source>
</evidence>
<keyword evidence="13" id="KW-1185">Reference proteome</keyword>
<dbReference type="EMBL" id="MWXA01000005">
    <property type="protein sequence ID" value="OZG66875.1"/>
    <property type="molecule type" value="Genomic_DNA"/>
</dbReference>
<comment type="pathway">
    <text evidence="10">Cofactor biosynthesis; pyridoxal 5'-phosphate biosynthesis.</text>
</comment>
<gene>
    <name evidence="10" type="primary">pdxT</name>
    <name evidence="12" type="ORF">BAQU_0947</name>
</gene>
<comment type="caution">
    <text evidence="12">The sequence shown here is derived from an EMBL/GenBank/DDBJ whole genome shotgun (WGS) entry which is preliminary data.</text>
</comment>
<dbReference type="Gene3D" id="3.40.50.880">
    <property type="match status" value="1"/>
</dbReference>
<feature type="binding site" evidence="10">
    <location>
        <begin position="169"/>
        <end position="170"/>
    </location>
    <ligand>
        <name>L-glutamine</name>
        <dbReference type="ChEBI" id="CHEBI:58359"/>
    </ligand>
</feature>
<dbReference type="PROSITE" id="PS01236">
    <property type="entry name" value="PDXT_SNO_1"/>
    <property type="match status" value="1"/>
</dbReference>
<keyword evidence="3 10" id="KW-0663">Pyridoxal phosphate</keyword>
<dbReference type="AlphaFoldDB" id="A0A261G6P4"/>
<evidence type="ECO:0000256" key="1">
    <source>
        <dbReference type="ARBA" id="ARBA00008345"/>
    </source>
</evidence>
<feature type="compositionally biased region" description="Basic and acidic residues" evidence="11">
    <location>
        <begin position="20"/>
        <end position="33"/>
    </location>
</feature>
<evidence type="ECO:0000256" key="9">
    <source>
        <dbReference type="ARBA" id="ARBA00064749"/>
    </source>
</evidence>
<feature type="active site" description="Charge relay system" evidence="10">
    <location>
        <position position="205"/>
    </location>
</feature>
<dbReference type="Pfam" id="PF01174">
    <property type="entry name" value="SNO"/>
    <property type="match status" value="1"/>
</dbReference>
<dbReference type="PROSITE" id="PS51273">
    <property type="entry name" value="GATASE_TYPE_1"/>
    <property type="match status" value="1"/>
</dbReference>
<dbReference type="EC" id="4.3.3.6" evidence="10"/>
<evidence type="ECO:0000256" key="7">
    <source>
        <dbReference type="ARBA" id="ARBA00049534"/>
    </source>
</evidence>
<dbReference type="PANTHER" id="PTHR31559:SF0">
    <property type="entry name" value="PYRIDOXAL 5'-PHOSPHATE SYNTHASE SUBUNIT SNO1-RELATED"/>
    <property type="match status" value="1"/>
</dbReference>
<comment type="similarity">
    <text evidence="1 10">Belongs to the glutaminase PdxT/SNO family.</text>
</comment>